<dbReference type="Proteomes" id="UP000093501">
    <property type="component" value="Unassembled WGS sequence"/>
</dbReference>
<evidence type="ECO:0000313" key="2">
    <source>
        <dbReference type="Proteomes" id="UP000093501"/>
    </source>
</evidence>
<sequence>MSKLSLILKTAGGAVATTVTLVTALRENPEIAKSLDGLLGKLKEAAAGDHPKRRFDAKMAAIDTAADAVAQAFPEATEPAGWRRQAQALRVRGELAWSANRGAVRRKAMKSLDAETGELLQQINTRLAALQTALPPEDPRAS</sequence>
<organism evidence="1 2">
    <name type="scientific">Tessaracoccus lapidicaptus</name>
    <dbReference type="NCBI Taxonomy" id="1427523"/>
    <lineage>
        <taxon>Bacteria</taxon>
        <taxon>Bacillati</taxon>
        <taxon>Actinomycetota</taxon>
        <taxon>Actinomycetes</taxon>
        <taxon>Propionibacteriales</taxon>
        <taxon>Propionibacteriaceae</taxon>
        <taxon>Tessaracoccus</taxon>
    </lineage>
</organism>
<comment type="caution">
    <text evidence="1">The sequence shown here is derived from an EMBL/GenBank/DDBJ whole genome shotgun (WGS) entry which is preliminary data.</text>
</comment>
<dbReference type="RefSeq" id="WP_068751966.1">
    <property type="nucleotide sequence ID" value="NZ_LR214441.1"/>
</dbReference>
<dbReference type="EMBL" id="MBQD01000022">
    <property type="protein sequence ID" value="OCL33401.1"/>
    <property type="molecule type" value="Genomic_DNA"/>
</dbReference>
<name>A0A1C0AL31_9ACTN</name>
<accession>A0A1C0AL31</accession>
<keyword evidence="2" id="KW-1185">Reference proteome</keyword>
<evidence type="ECO:0000313" key="1">
    <source>
        <dbReference type="EMBL" id="OCL33401.1"/>
    </source>
</evidence>
<gene>
    <name evidence="1" type="ORF">BCR15_06165</name>
</gene>
<dbReference type="AlphaFoldDB" id="A0A1C0AL31"/>
<protein>
    <submittedName>
        <fullName evidence="1">Uncharacterized protein</fullName>
    </submittedName>
</protein>
<proteinExistence type="predicted"/>
<reference evidence="2" key="1">
    <citation type="submission" date="2016-07" db="EMBL/GenBank/DDBJ databases">
        <authorList>
            <person name="Florea S."/>
            <person name="Webb J.S."/>
            <person name="Jaromczyk J."/>
            <person name="Schardl C.L."/>
        </authorList>
    </citation>
    <scope>NUCLEOTIDE SEQUENCE [LARGE SCALE GENOMIC DNA]</scope>
    <source>
        <strain evidence="2">IPBSL-7</strain>
    </source>
</reference>